<name>A0A2R4BG07_PSEAI</name>
<evidence type="ECO:0000313" key="3">
    <source>
        <dbReference type="Proteomes" id="UP000253594"/>
    </source>
</evidence>
<reference evidence="1 3" key="1">
    <citation type="submission" date="2018-07" db="EMBL/GenBank/DDBJ databases">
        <title>Mechanisms of high-level aminoglycoside resistance among Gram-negative pathogens in Brazil.</title>
        <authorList>
            <person name="Ballaben A.S."/>
            <person name="Darini A.L.C."/>
            <person name="Doi Y."/>
        </authorList>
    </citation>
    <scope>NUCLEOTIDE SEQUENCE [LARGE SCALE GENOMIC DNA]</scope>
    <source>
        <strain evidence="1 3">B2-305</strain>
    </source>
</reference>
<dbReference type="KEGG" id="paeb:NCGM1900_5918"/>
<dbReference type="AlphaFoldDB" id="A0A2R4BG07"/>
<dbReference type="Proteomes" id="UP001297540">
    <property type="component" value="Chromosome"/>
</dbReference>
<evidence type="ECO:0000313" key="1">
    <source>
        <dbReference type="EMBL" id="RCI76289.1"/>
    </source>
</evidence>
<protein>
    <submittedName>
        <fullName evidence="1">Uncharacterized protein</fullName>
    </submittedName>
</protein>
<dbReference type="EMBL" id="CP136986">
    <property type="protein sequence ID" value="WOS77658.1"/>
    <property type="molecule type" value="Genomic_DNA"/>
</dbReference>
<reference evidence="2" key="3">
    <citation type="submission" date="2023-10" db="EMBL/GenBank/DDBJ databases">
        <title>Pathogen: clinical or host-associated sample.</title>
        <authorList>
            <person name="Hergert J."/>
            <person name="Casey R."/>
            <person name="Wagner J."/>
            <person name="Young E.L."/>
            <person name="Oakeson K.F."/>
        </authorList>
    </citation>
    <scope>NUCLEOTIDE SEQUENCE</scope>
    <source>
        <strain evidence="2">2021CK-01020</strain>
    </source>
</reference>
<reference evidence="2" key="2">
    <citation type="submission" date="2023-06" db="EMBL/GenBank/DDBJ databases">
        <authorList>
            <consortium name="Clinical and Environmental Microbiology Branch: Whole genome sequencing antimicrobial resistance pathogens in the healthcare setting"/>
        </authorList>
    </citation>
    <scope>NUCLEOTIDE SEQUENCE</scope>
    <source>
        <strain evidence="2">2021CK-01020</strain>
    </source>
</reference>
<dbReference type="RefSeq" id="WP_003096124.1">
    <property type="nucleotide sequence ID" value="NZ_AP014622.1"/>
</dbReference>
<organism evidence="1 3">
    <name type="scientific">Pseudomonas aeruginosa</name>
    <dbReference type="NCBI Taxonomy" id="287"/>
    <lineage>
        <taxon>Bacteria</taxon>
        <taxon>Pseudomonadati</taxon>
        <taxon>Pseudomonadota</taxon>
        <taxon>Gammaproteobacteria</taxon>
        <taxon>Pseudomonadales</taxon>
        <taxon>Pseudomonadaceae</taxon>
        <taxon>Pseudomonas</taxon>
    </lineage>
</organism>
<proteinExistence type="predicted"/>
<dbReference type="Proteomes" id="UP000253594">
    <property type="component" value="Unassembled WGS sequence"/>
</dbReference>
<evidence type="ECO:0000313" key="2">
    <source>
        <dbReference type="EMBL" id="WOS77658.1"/>
    </source>
</evidence>
<gene>
    <name evidence="1" type="ORF">DT376_03125</name>
    <name evidence="2" type="ORF">L4V69_35105</name>
</gene>
<dbReference type="EMBL" id="QORE01000051">
    <property type="protein sequence ID" value="RCI76289.1"/>
    <property type="molecule type" value="Genomic_DNA"/>
</dbReference>
<sequence>MIRDKQKAFVILEGLRAYEFYKPVDLRGLKGSYSKEELLGKMPDDEFEHYLKLLEGEGFIRSTEAAPDGKQVFHLTWKGHDLAKELEDYYENEDEDTDG</sequence>
<accession>A0A2R4BG07</accession>